<reference evidence="4" key="1">
    <citation type="submission" date="2023-03" db="EMBL/GenBank/DDBJ databases">
        <authorList>
            <person name="Cleenwerck I."/>
        </authorList>
    </citation>
    <scope>NUCLEOTIDE SEQUENCE</scope>
    <source>
        <strain evidence="4">LMG 32879</strain>
    </source>
</reference>
<feature type="region of interest" description="Disordered" evidence="2">
    <location>
        <begin position="1"/>
        <end position="22"/>
    </location>
</feature>
<comment type="caution">
    <text evidence="4">The sequence shown here is derived from an EMBL/GenBank/DDBJ whole genome shotgun (WGS) entry which is preliminary data.</text>
</comment>
<name>A0AA35V8K2_9PROT</name>
<protein>
    <submittedName>
        <fullName evidence="4">DNA repair protein RadC</fullName>
    </submittedName>
</protein>
<dbReference type="RefSeq" id="WP_289841539.1">
    <property type="nucleotide sequence ID" value="NZ_CATKSH010000002.1"/>
</dbReference>
<feature type="compositionally biased region" description="Polar residues" evidence="2">
    <location>
        <begin position="1"/>
        <end position="15"/>
    </location>
</feature>
<proteinExistence type="predicted"/>
<feature type="domain" description="RadC-like JAB" evidence="3">
    <location>
        <begin position="115"/>
        <end position="228"/>
    </location>
</feature>
<keyword evidence="5" id="KW-1185">Reference proteome</keyword>
<dbReference type="AlphaFoldDB" id="A0AA35V8K2"/>
<dbReference type="EMBL" id="CATKSH010000002">
    <property type="protein sequence ID" value="CAI9119774.1"/>
    <property type="molecule type" value="Genomic_DNA"/>
</dbReference>
<dbReference type="InterPro" id="IPR001405">
    <property type="entry name" value="UPF0758"/>
</dbReference>
<dbReference type="PANTHER" id="PTHR30471:SF3">
    <property type="entry name" value="UPF0758 PROTEIN YEES-RELATED"/>
    <property type="match status" value="1"/>
</dbReference>
<evidence type="ECO:0000313" key="5">
    <source>
        <dbReference type="Proteomes" id="UP001176960"/>
    </source>
</evidence>
<keyword evidence="1" id="KW-0378">Hydrolase</keyword>
<dbReference type="Pfam" id="PF04002">
    <property type="entry name" value="RadC"/>
    <property type="match status" value="1"/>
</dbReference>
<accession>A0AA35V8K2</accession>
<evidence type="ECO:0000313" key="4">
    <source>
        <dbReference type="EMBL" id="CAI9119774.1"/>
    </source>
</evidence>
<dbReference type="PANTHER" id="PTHR30471">
    <property type="entry name" value="DNA REPAIR PROTEIN RADC"/>
    <property type="match status" value="1"/>
</dbReference>
<evidence type="ECO:0000259" key="3">
    <source>
        <dbReference type="Pfam" id="PF04002"/>
    </source>
</evidence>
<organism evidence="4 5">
    <name type="scientific">Brytella acorum</name>
    <dbReference type="NCBI Taxonomy" id="2959299"/>
    <lineage>
        <taxon>Bacteria</taxon>
        <taxon>Pseudomonadati</taxon>
        <taxon>Pseudomonadota</taxon>
        <taxon>Alphaproteobacteria</taxon>
        <taxon>Acetobacterales</taxon>
        <taxon>Acetobacteraceae</taxon>
        <taxon>Brytella</taxon>
    </lineage>
</organism>
<sequence length="229" mass="24943">MHDTPQTPGGFTSTGPHGHRGRMRARVLASGAASLADYELLEMLLFHGIPRRDTKPMAKALLQQFGTLIGVFRAPGKALRGMGLTDEAIRVLRFPAIAAERLAGAELRARPALGNWAQLLAYLDIAMRGAQPGQMRMFYVDNRNRLLADEPFEAHDGAATALRRALGLHATGLIGFLRLDGDNTMHDGRNYAPAMRMLEEAARPLAVMLHDVVAIGAGDPVSFRQEGWL</sequence>
<evidence type="ECO:0000256" key="1">
    <source>
        <dbReference type="ARBA" id="ARBA00023049"/>
    </source>
</evidence>
<evidence type="ECO:0000256" key="2">
    <source>
        <dbReference type="SAM" id="MobiDB-lite"/>
    </source>
</evidence>
<dbReference type="Proteomes" id="UP001176960">
    <property type="component" value="Unassembled WGS sequence"/>
</dbReference>
<keyword evidence="1" id="KW-0482">Metalloprotease</keyword>
<gene>
    <name evidence="4" type="ORF">LMG32879_000599</name>
</gene>
<dbReference type="InterPro" id="IPR025657">
    <property type="entry name" value="RadC_JAB"/>
</dbReference>
<keyword evidence="1" id="KW-0645">Protease</keyword>